<dbReference type="AlphaFoldDB" id="A0A4Q2VRJ3"/>
<keyword evidence="2 8" id="KW-0812">Transmembrane</keyword>
<dbReference type="Pfam" id="PF12796">
    <property type="entry name" value="Ank_2"/>
    <property type="match status" value="3"/>
</dbReference>
<organism evidence="9 10">
    <name type="scientific">Fusarium oxysporum f. sp. narcissi</name>
    <dbReference type="NCBI Taxonomy" id="451672"/>
    <lineage>
        <taxon>Eukaryota</taxon>
        <taxon>Fungi</taxon>
        <taxon>Dikarya</taxon>
        <taxon>Ascomycota</taxon>
        <taxon>Pezizomycotina</taxon>
        <taxon>Sordariomycetes</taxon>
        <taxon>Hypocreomycetidae</taxon>
        <taxon>Hypocreales</taxon>
        <taxon>Nectriaceae</taxon>
        <taxon>Fusarium</taxon>
        <taxon>Fusarium oxysporum species complex</taxon>
    </lineage>
</organism>
<evidence type="ECO:0000256" key="6">
    <source>
        <dbReference type="ARBA" id="ARBA00023136"/>
    </source>
</evidence>
<evidence type="ECO:0000256" key="5">
    <source>
        <dbReference type="ARBA" id="ARBA00023043"/>
    </source>
</evidence>
<dbReference type="GO" id="GO:0016020">
    <property type="term" value="C:membrane"/>
    <property type="evidence" value="ECO:0007669"/>
    <property type="project" value="UniProtKB-SubCell"/>
</dbReference>
<sequence>MMNGNLLSGPQFPSGIQRWKEHLGAERSEANNEKLRVALGEKDYKQISYLLSWGGSLNVDIRHDGRPLIFWAIHDSAMDVVETLLKRDSIDVDFTDDDGRTLMSWIVSFNSSREVVGGFRDLAERRIAGLLYQKSTSLLNHPDRDGRTPLSWAAEQGDPTVVEWLLNQPGIELNSKCKLGRTPLFWALSNPLPFGSPSDHRVRYLLETPGIEKHSWDNEGRTLLSWAAGSAQEQAADYLLADDNIDVNVADNNGWTPLAWATMNGNERIVELLLASKHGVDVNLADKDSRTPLFWAVQNKHHLIVDMLLSRDLVTLCSAVRRGDLAMVKSLVGAGYDVKRTNLLSQTPLHSAILSGNYEIAEFLLSRTTAINGGDNEGMTPLRSAIQQRRVDLVELLLKHSAETKEIKLYEWFEAYNLTGSFYVCLTENGGEKTLSVARVNEIASSNEAIQGPWNRSSEKRFILFKNSLPWQKGLIRDSIEILQPNKLHLSESVFAGDGKHLVLSAAILLFPWHPDQELGGLLIPDKEECRITWTIRRGVDARSEPVWVPLDFFSTLQNSGIPEDGAELFTQFLHDLERRWLGVCDLAEEHLSNCRLEQLKHKGSNLTLIDCLAVDARQWAEFRKILKGHAQDARSFAQKYCQRYNGGRGLERIRESIDRIEKRVNERIHNLDQTFIFLPAMFASSLFGMNVNLLSNNPDWRWYILVAGVVLTLTVGGWLIFKSMGPSKER</sequence>
<comment type="caution">
    <text evidence="9">The sequence shown here is derived from an EMBL/GenBank/DDBJ whole genome shotgun (WGS) entry which is preliminary data.</text>
</comment>
<evidence type="ECO:0000256" key="1">
    <source>
        <dbReference type="ARBA" id="ARBA00004141"/>
    </source>
</evidence>
<dbReference type="SMART" id="SM00248">
    <property type="entry name" value="ANK"/>
    <property type="match status" value="8"/>
</dbReference>
<evidence type="ECO:0000256" key="7">
    <source>
        <dbReference type="PROSITE-ProRule" id="PRU00023"/>
    </source>
</evidence>
<evidence type="ECO:0000313" key="10">
    <source>
        <dbReference type="Proteomes" id="UP000290540"/>
    </source>
</evidence>
<dbReference type="PANTHER" id="PTHR24198:SF165">
    <property type="entry name" value="ANKYRIN REPEAT-CONTAINING PROTEIN-RELATED"/>
    <property type="match status" value="1"/>
</dbReference>
<dbReference type="InterPro" id="IPR036770">
    <property type="entry name" value="Ankyrin_rpt-contain_sf"/>
</dbReference>
<comment type="subcellular location">
    <subcellularLocation>
        <location evidence="1">Membrane</location>
        <topology evidence="1">Multi-pass membrane protein</topology>
    </subcellularLocation>
</comment>
<dbReference type="Gene3D" id="1.25.40.20">
    <property type="entry name" value="Ankyrin repeat-containing domain"/>
    <property type="match status" value="3"/>
</dbReference>
<keyword evidence="3" id="KW-0677">Repeat</keyword>
<keyword evidence="5 7" id="KW-0040">ANK repeat</keyword>
<dbReference type="SUPFAM" id="SSF144083">
    <property type="entry name" value="Magnesium transport protein CorA, transmembrane region"/>
    <property type="match status" value="1"/>
</dbReference>
<dbReference type="EMBL" id="MQTW01000052">
    <property type="protein sequence ID" value="RYC89300.1"/>
    <property type="molecule type" value="Genomic_DNA"/>
</dbReference>
<dbReference type="Proteomes" id="UP000290540">
    <property type="component" value="Unassembled WGS sequence"/>
</dbReference>
<dbReference type="PROSITE" id="PS50088">
    <property type="entry name" value="ANK_REPEAT"/>
    <property type="match status" value="4"/>
</dbReference>
<protein>
    <submittedName>
        <fullName evidence="9">Uncharacterized protein</fullName>
    </submittedName>
</protein>
<proteinExistence type="predicted"/>
<feature type="transmembrane region" description="Helical" evidence="8">
    <location>
        <begin position="701"/>
        <end position="722"/>
    </location>
</feature>
<evidence type="ECO:0000256" key="4">
    <source>
        <dbReference type="ARBA" id="ARBA00022989"/>
    </source>
</evidence>
<gene>
    <name evidence="9" type="ORF">BFJ63_vAg7902</name>
</gene>
<feature type="transmembrane region" description="Helical" evidence="8">
    <location>
        <begin position="676"/>
        <end position="695"/>
    </location>
</feature>
<dbReference type="PANTHER" id="PTHR24198">
    <property type="entry name" value="ANKYRIN REPEAT AND PROTEIN KINASE DOMAIN-CONTAINING PROTEIN"/>
    <property type="match status" value="1"/>
</dbReference>
<dbReference type="InterPro" id="IPR045863">
    <property type="entry name" value="CorA_TM1_TM2"/>
</dbReference>
<feature type="repeat" description="ANK" evidence="7">
    <location>
        <begin position="344"/>
        <end position="376"/>
    </location>
</feature>
<evidence type="ECO:0000256" key="8">
    <source>
        <dbReference type="SAM" id="Phobius"/>
    </source>
</evidence>
<dbReference type="InterPro" id="IPR002110">
    <property type="entry name" value="Ankyrin_rpt"/>
</dbReference>
<accession>A0A4Q2VRJ3</accession>
<name>A0A4Q2VRJ3_FUSOX</name>
<feature type="repeat" description="ANK" evidence="7">
    <location>
        <begin position="253"/>
        <end position="287"/>
    </location>
</feature>
<evidence type="ECO:0000313" key="9">
    <source>
        <dbReference type="EMBL" id="RYC89300.1"/>
    </source>
</evidence>
<evidence type="ECO:0000256" key="2">
    <source>
        <dbReference type="ARBA" id="ARBA00022692"/>
    </source>
</evidence>
<dbReference type="PROSITE" id="PS50297">
    <property type="entry name" value="ANK_REP_REGION"/>
    <property type="match status" value="4"/>
</dbReference>
<dbReference type="Gene3D" id="1.20.58.340">
    <property type="entry name" value="Magnesium transport protein CorA, transmembrane region"/>
    <property type="match status" value="1"/>
</dbReference>
<keyword evidence="4 8" id="KW-1133">Transmembrane helix</keyword>
<reference evidence="9 10" key="1">
    <citation type="submission" date="2016-12" db="EMBL/GenBank/DDBJ databases">
        <title>Draft genome sequence of Fusarium oxysporum causing rot on Narcissus.</title>
        <authorList>
            <person name="Armitage A.D."/>
            <person name="Taylor A."/>
            <person name="Clarkson J.P."/>
            <person name="Harrison R.J."/>
            <person name="Jackson A.C."/>
        </authorList>
    </citation>
    <scope>NUCLEOTIDE SEQUENCE [LARGE SCALE GENOMIC DNA]</scope>
    <source>
        <strain evidence="9 10">N139</strain>
    </source>
</reference>
<feature type="repeat" description="ANK" evidence="7">
    <location>
        <begin position="377"/>
        <end position="409"/>
    </location>
</feature>
<feature type="repeat" description="ANK" evidence="7">
    <location>
        <begin position="145"/>
        <end position="167"/>
    </location>
</feature>
<keyword evidence="6 8" id="KW-0472">Membrane</keyword>
<dbReference type="SUPFAM" id="SSF48403">
    <property type="entry name" value="Ankyrin repeat"/>
    <property type="match status" value="1"/>
</dbReference>
<evidence type="ECO:0000256" key="3">
    <source>
        <dbReference type="ARBA" id="ARBA00022737"/>
    </source>
</evidence>